<protein>
    <submittedName>
        <fullName evidence="6">Crp/Fnr family transcriptional regulator</fullName>
    </submittedName>
</protein>
<dbReference type="Pfam" id="PF00027">
    <property type="entry name" value="cNMP_binding"/>
    <property type="match status" value="1"/>
</dbReference>
<keyword evidence="1" id="KW-0805">Transcription regulation</keyword>
<dbReference type="EMBL" id="JBGMEL010000001">
    <property type="protein sequence ID" value="MFA0789144.1"/>
    <property type="molecule type" value="Genomic_DNA"/>
</dbReference>
<comment type="caution">
    <text evidence="6">The sequence shown here is derived from an EMBL/GenBank/DDBJ whole genome shotgun (WGS) entry which is preliminary data.</text>
</comment>
<keyword evidence="7" id="KW-1185">Reference proteome</keyword>
<evidence type="ECO:0000259" key="4">
    <source>
        <dbReference type="PROSITE" id="PS50042"/>
    </source>
</evidence>
<dbReference type="PANTHER" id="PTHR24567">
    <property type="entry name" value="CRP FAMILY TRANSCRIPTIONAL REGULATORY PROTEIN"/>
    <property type="match status" value="1"/>
</dbReference>
<evidence type="ECO:0000313" key="6">
    <source>
        <dbReference type="EMBL" id="MFA0789144.1"/>
    </source>
</evidence>
<accession>A0ABV4NHY4</accession>
<feature type="domain" description="HTH crp-type" evidence="5">
    <location>
        <begin position="147"/>
        <end position="219"/>
    </location>
</feature>
<dbReference type="SMART" id="SM00100">
    <property type="entry name" value="cNMP"/>
    <property type="match status" value="1"/>
</dbReference>
<dbReference type="InterPro" id="IPR050397">
    <property type="entry name" value="Env_Response_Regulators"/>
</dbReference>
<dbReference type="RefSeq" id="WP_371842303.1">
    <property type="nucleotide sequence ID" value="NZ_JBGMEL010000001.1"/>
</dbReference>
<evidence type="ECO:0000313" key="7">
    <source>
        <dbReference type="Proteomes" id="UP001569414"/>
    </source>
</evidence>
<dbReference type="PROSITE" id="PS51063">
    <property type="entry name" value="HTH_CRP_2"/>
    <property type="match status" value="1"/>
</dbReference>
<dbReference type="InterPro" id="IPR036390">
    <property type="entry name" value="WH_DNA-bd_sf"/>
</dbReference>
<evidence type="ECO:0000259" key="5">
    <source>
        <dbReference type="PROSITE" id="PS51063"/>
    </source>
</evidence>
<dbReference type="Gene3D" id="2.60.120.10">
    <property type="entry name" value="Jelly Rolls"/>
    <property type="match status" value="1"/>
</dbReference>
<keyword evidence="3" id="KW-0804">Transcription</keyword>
<keyword evidence="2" id="KW-0238">DNA-binding</keyword>
<dbReference type="SUPFAM" id="SSF46785">
    <property type="entry name" value="Winged helix' DNA-binding domain"/>
    <property type="match status" value="1"/>
</dbReference>
<dbReference type="PANTHER" id="PTHR24567:SF74">
    <property type="entry name" value="HTH-TYPE TRANSCRIPTIONAL REGULATOR ARCR"/>
    <property type="match status" value="1"/>
</dbReference>
<evidence type="ECO:0000256" key="2">
    <source>
        <dbReference type="ARBA" id="ARBA00023125"/>
    </source>
</evidence>
<dbReference type="InterPro" id="IPR018490">
    <property type="entry name" value="cNMP-bd_dom_sf"/>
</dbReference>
<dbReference type="InterPro" id="IPR036388">
    <property type="entry name" value="WH-like_DNA-bd_sf"/>
</dbReference>
<dbReference type="Gene3D" id="1.10.10.10">
    <property type="entry name" value="Winged helix-like DNA-binding domain superfamily/Winged helix DNA-binding domain"/>
    <property type="match status" value="1"/>
</dbReference>
<gene>
    <name evidence="6" type="ORF">ACCI51_01215</name>
</gene>
<dbReference type="Pfam" id="PF13545">
    <property type="entry name" value="HTH_Crp_2"/>
    <property type="match status" value="1"/>
</dbReference>
<feature type="domain" description="Cyclic nucleotide-binding" evidence="4">
    <location>
        <begin position="13"/>
        <end position="133"/>
    </location>
</feature>
<dbReference type="InterPro" id="IPR012318">
    <property type="entry name" value="HTH_CRP"/>
</dbReference>
<name>A0ABV4NHY4_9GAMM</name>
<dbReference type="CDD" id="cd00038">
    <property type="entry name" value="CAP_ED"/>
    <property type="match status" value="1"/>
</dbReference>
<reference evidence="6 7" key="1">
    <citation type="submission" date="2024-08" db="EMBL/GenBank/DDBJ databases">
        <authorList>
            <person name="Ishaq N."/>
        </authorList>
    </citation>
    <scope>NUCLEOTIDE SEQUENCE [LARGE SCALE GENOMIC DNA]</scope>
    <source>
        <strain evidence="6 7">JCM 30400</strain>
    </source>
</reference>
<proteinExistence type="predicted"/>
<dbReference type="SUPFAM" id="SSF51206">
    <property type="entry name" value="cAMP-binding domain-like"/>
    <property type="match status" value="1"/>
</dbReference>
<dbReference type="InterPro" id="IPR000595">
    <property type="entry name" value="cNMP-bd_dom"/>
</dbReference>
<dbReference type="Proteomes" id="UP001569414">
    <property type="component" value="Unassembled WGS sequence"/>
</dbReference>
<sequence>MNITASVLDTCPLLTGLPQKARGHLAKKALYQRFASGDILYPPGSHLERLSIIAEGQVRICSSNGAGREATLAILDAGAWFGDTVFCPGNPRVFGASAHSACVVVDIPGDLLREQMAQHPEAYPVALEQISRRLWTVMSIIQDDVLRGTEARIARRLFFMAQMHNSGKQSSPASFRLTRELLANTMGMTRQGVHRVLKNIEAKGLIESSYGRICVPDVERLKAYIELLD</sequence>
<dbReference type="InterPro" id="IPR014710">
    <property type="entry name" value="RmlC-like_jellyroll"/>
</dbReference>
<organism evidence="6 7">
    <name type="scientific">Microbulbifer echini</name>
    <dbReference type="NCBI Taxonomy" id="1529067"/>
    <lineage>
        <taxon>Bacteria</taxon>
        <taxon>Pseudomonadati</taxon>
        <taxon>Pseudomonadota</taxon>
        <taxon>Gammaproteobacteria</taxon>
        <taxon>Cellvibrionales</taxon>
        <taxon>Microbulbiferaceae</taxon>
        <taxon>Microbulbifer</taxon>
    </lineage>
</organism>
<dbReference type="PROSITE" id="PS50042">
    <property type="entry name" value="CNMP_BINDING_3"/>
    <property type="match status" value="1"/>
</dbReference>
<evidence type="ECO:0000256" key="1">
    <source>
        <dbReference type="ARBA" id="ARBA00023015"/>
    </source>
</evidence>
<dbReference type="SMART" id="SM00419">
    <property type="entry name" value="HTH_CRP"/>
    <property type="match status" value="1"/>
</dbReference>
<evidence type="ECO:0000256" key="3">
    <source>
        <dbReference type="ARBA" id="ARBA00023163"/>
    </source>
</evidence>